<dbReference type="InterPro" id="IPR017850">
    <property type="entry name" value="Alkaline_phosphatase_core_sf"/>
</dbReference>
<dbReference type="SUPFAM" id="SSF53649">
    <property type="entry name" value="Alkaline phosphatase-like"/>
    <property type="match status" value="1"/>
</dbReference>
<organism evidence="5 6">
    <name type="scientific">Carboxylicivirga marina</name>
    <dbReference type="NCBI Taxonomy" id="2800988"/>
    <lineage>
        <taxon>Bacteria</taxon>
        <taxon>Pseudomonadati</taxon>
        <taxon>Bacteroidota</taxon>
        <taxon>Bacteroidia</taxon>
        <taxon>Marinilabiliales</taxon>
        <taxon>Marinilabiliaceae</taxon>
        <taxon>Carboxylicivirga</taxon>
    </lineage>
</organism>
<accession>A0ABS1HKT4</accession>
<dbReference type="PROSITE" id="PS00149">
    <property type="entry name" value="SULFATASE_2"/>
    <property type="match status" value="1"/>
</dbReference>
<evidence type="ECO:0000256" key="3">
    <source>
        <dbReference type="SAM" id="SignalP"/>
    </source>
</evidence>
<dbReference type="RefSeq" id="WP_200465515.1">
    <property type="nucleotide sequence ID" value="NZ_JAENRR010000030.1"/>
</dbReference>
<dbReference type="PROSITE" id="PS51257">
    <property type="entry name" value="PROKAR_LIPOPROTEIN"/>
    <property type="match status" value="1"/>
</dbReference>
<name>A0ABS1HKT4_9BACT</name>
<dbReference type="InterPro" id="IPR024607">
    <property type="entry name" value="Sulfatase_CS"/>
</dbReference>
<dbReference type="Gene3D" id="3.30.1120.10">
    <property type="match status" value="1"/>
</dbReference>
<dbReference type="Gene3D" id="3.40.720.10">
    <property type="entry name" value="Alkaline Phosphatase, subunit A"/>
    <property type="match status" value="1"/>
</dbReference>
<dbReference type="CDD" id="cd16143">
    <property type="entry name" value="ARS_like"/>
    <property type="match status" value="1"/>
</dbReference>
<dbReference type="PROSITE" id="PS00523">
    <property type="entry name" value="SULFATASE_1"/>
    <property type="match status" value="1"/>
</dbReference>
<comment type="caution">
    <text evidence="5">The sequence shown here is derived from an EMBL/GenBank/DDBJ whole genome shotgun (WGS) entry which is preliminary data.</text>
</comment>
<sequence length="516" mass="56530">MKLTIISTLILIAFSACTHKAGDSDVQKPNIVIIYGDDVGYGDVGAYGSELIPTPNIDKLAGGGLRFTDGHCTASTCTPSRFSLLTGVYGFRHNANVLPPNAPLLIPVDMMTLPKMLKKAGYETGIIGKWHLGIGEKGVFTNWNGDVKPGPIEVGFNSSFLLPSTNDRVPTVYLDGHEVVNLDKKDSLFVGSKKYVRSQKNVTQYPDGKTNSEAMTYYQNSHGHNNSVTNGIGRIGYMAGGKSALWNDETMTDVFVEKTKAYIEKNKENPFFLYYAAQDIHVPRTPHPRFQGITTLGYRGDAMVQFDWAVGEIMKALEENGVAENTIVIFSSDNGPVYDDGYEDGTTFPLSSQEVDRGHDGSGIYRGGKYQIYEGGTRVPFIVSWPGKIKPGVSDALVNQIDLMGSLASYLNVPLNDNEGVDSRNTMDAFLGKRDKGLVSMVEEAGSGRALRRGDWKYIPDLGRSYGSPKMSKQLYNLANDPGEQNNAIEDNPEIAKSMAEELEKILNGESIRLNR</sequence>
<reference evidence="5 6" key="1">
    <citation type="submission" date="2021-01" db="EMBL/GenBank/DDBJ databases">
        <title>Carboxyliciviraga sp.nov., isolated from coastal sediments.</title>
        <authorList>
            <person name="Lu D."/>
            <person name="Zhang T."/>
        </authorList>
    </citation>
    <scope>NUCLEOTIDE SEQUENCE [LARGE SCALE GENOMIC DNA]</scope>
    <source>
        <strain evidence="5 6">N1Y132</strain>
    </source>
</reference>
<feature type="signal peptide" evidence="3">
    <location>
        <begin position="1"/>
        <end position="21"/>
    </location>
</feature>
<dbReference type="Proteomes" id="UP000605676">
    <property type="component" value="Unassembled WGS sequence"/>
</dbReference>
<dbReference type="PANTHER" id="PTHR43751:SF7">
    <property type="entry name" value="ARYLSULPHATASE A"/>
    <property type="match status" value="1"/>
</dbReference>
<dbReference type="EMBL" id="JAENRR010000030">
    <property type="protein sequence ID" value="MBK3518288.1"/>
    <property type="molecule type" value="Genomic_DNA"/>
</dbReference>
<evidence type="ECO:0000256" key="1">
    <source>
        <dbReference type="ARBA" id="ARBA00008779"/>
    </source>
</evidence>
<evidence type="ECO:0000313" key="5">
    <source>
        <dbReference type="EMBL" id="MBK3518288.1"/>
    </source>
</evidence>
<feature type="domain" description="Sulfatase N-terminal" evidence="4">
    <location>
        <begin position="29"/>
        <end position="412"/>
    </location>
</feature>
<keyword evidence="2" id="KW-0378">Hydrolase</keyword>
<dbReference type="InterPro" id="IPR000917">
    <property type="entry name" value="Sulfatase_N"/>
</dbReference>
<evidence type="ECO:0000259" key="4">
    <source>
        <dbReference type="Pfam" id="PF00884"/>
    </source>
</evidence>
<keyword evidence="6" id="KW-1185">Reference proteome</keyword>
<keyword evidence="3" id="KW-0732">Signal</keyword>
<evidence type="ECO:0000256" key="2">
    <source>
        <dbReference type="ARBA" id="ARBA00022801"/>
    </source>
</evidence>
<comment type="similarity">
    <text evidence="1">Belongs to the sulfatase family.</text>
</comment>
<proteinExistence type="inferred from homology"/>
<dbReference type="PANTHER" id="PTHR43751">
    <property type="entry name" value="SULFATASE"/>
    <property type="match status" value="1"/>
</dbReference>
<protein>
    <submittedName>
        <fullName evidence="5">Arylsulfatase</fullName>
    </submittedName>
</protein>
<feature type="chain" id="PRO_5047171401" evidence="3">
    <location>
        <begin position="22"/>
        <end position="516"/>
    </location>
</feature>
<gene>
    <name evidence="5" type="ORF">JIV24_13165</name>
</gene>
<evidence type="ECO:0000313" key="6">
    <source>
        <dbReference type="Proteomes" id="UP000605676"/>
    </source>
</evidence>
<dbReference type="InterPro" id="IPR052701">
    <property type="entry name" value="GAG_Ulvan_Degrading_Sulfatases"/>
</dbReference>
<dbReference type="Pfam" id="PF00884">
    <property type="entry name" value="Sulfatase"/>
    <property type="match status" value="1"/>
</dbReference>